<name>A0AAV5KRC9_9ROSI</name>
<dbReference type="PANTHER" id="PTHR24012">
    <property type="entry name" value="RNA BINDING PROTEIN"/>
    <property type="match status" value="1"/>
</dbReference>
<comment type="function">
    <text evidence="8">Binds the poly(A) tail of mRNA. Appears to be an important mediator of the multiple roles of the poly(A) tail in mRNA biogenesis, stability and translation.</text>
</comment>
<feature type="compositionally biased region" description="Pro residues" evidence="10">
    <location>
        <begin position="7"/>
        <end position="21"/>
    </location>
</feature>
<evidence type="ECO:0000313" key="12">
    <source>
        <dbReference type="EMBL" id="GKV27207.1"/>
    </source>
</evidence>
<dbReference type="SUPFAM" id="SSF54928">
    <property type="entry name" value="RNA-binding domain, RBD"/>
    <property type="match status" value="2"/>
</dbReference>
<evidence type="ECO:0000256" key="10">
    <source>
        <dbReference type="SAM" id="MobiDB-lite"/>
    </source>
</evidence>
<evidence type="ECO:0000256" key="3">
    <source>
        <dbReference type="ARBA" id="ARBA00008557"/>
    </source>
</evidence>
<dbReference type="AlphaFoldDB" id="A0AAV5KRC9"/>
<reference evidence="12 13" key="1">
    <citation type="journal article" date="2021" name="Commun. Biol.">
        <title>The genome of Shorea leprosula (Dipterocarpaceae) highlights the ecological relevance of drought in aseasonal tropical rainforests.</title>
        <authorList>
            <person name="Ng K.K.S."/>
            <person name="Kobayashi M.J."/>
            <person name="Fawcett J.A."/>
            <person name="Hatakeyama M."/>
            <person name="Paape T."/>
            <person name="Ng C.H."/>
            <person name="Ang C.C."/>
            <person name="Tnah L.H."/>
            <person name="Lee C.T."/>
            <person name="Nishiyama T."/>
            <person name="Sese J."/>
            <person name="O'Brien M.J."/>
            <person name="Copetti D."/>
            <person name="Mohd Noor M.I."/>
            <person name="Ong R.C."/>
            <person name="Putra M."/>
            <person name="Sireger I.Z."/>
            <person name="Indrioko S."/>
            <person name="Kosugi Y."/>
            <person name="Izuno A."/>
            <person name="Isagi Y."/>
            <person name="Lee S.L."/>
            <person name="Shimizu K.K."/>
        </authorList>
    </citation>
    <scope>NUCLEOTIDE SEQUENCE [LARGE SCALE GENOMIC DNA]</scope>
    <source>
        <strain evidence="12">214</strain>
    </source>
</reference>
<feature type="domain" description="RRM" evidence="11">
    <location>
        <begin position="312"/>
        <end position="382"/>
    </location>
</feature>
<dbReference type="Proteomes" id="UP001054252">
    <property type="component" value="Unassembled WGS sequence"/>
</dbReference>
<dbReference type="EMBL" id="BPVZ01000074">
    <property type="protein sequence ID" value="GKV27207.1"/>
    <property type="molecule type" value="Genomic_DNA"/>
</dbReference>
<keyword evidence="13" id="KW-1185">Reference proteome</keyword>
<dbReference type="Pfam" id="PF00076">
    <property type="entry name" value="RRM_1"/>
    <property type="match status" value="4"/>
</dbReference>
<dbReference type="SMART" id="SM00360">
    <property type="entry name" value="RRM"/>
    <property type="match status" value="4"/>
</dbReference>
<protein>
    <recommendedName>
        <fullName evidence="11">RRM domain-containing protein</fullName>
    </recommendedName>
</protein>
<feature type="region of interest" description="Disordered" evidence="10">
    <location>
        <begin position="1"/>
        <end position="21"/>
    </location>
</feature>
<dbReference type="GO" id="GO:0003723">
    <property type="term" value="F:RNA binding"/>
    <property type="evidence" value="ECO:0007669"/>
    <property type="project" value="UniProtKB-UniRule"/>
</dbReference>
<evidence type="ECO:0000256" key="4">
    <source>
        <dbReference type="ARBA" id="ARBA00022490"/>
    </source>
</evidence>
<dbReference type="FunFam" id="3.30.70.330:FF:000651">
    <property type="entry name" value="Poly(A) binding protein cytoplasmic 1 like"/>
    <property type="match status" value="2"/>
</dbReference>
<dbReference type="PROSITE" id="PS50102">
    <property type="entry name" value="RRM"/>
    <property type="match status" value="4"/>
</dbReference>
<gene>
    <name evidence="12" type="ORF">SLEP1_g36403</name>
</gene>
<dbReference type="InterPro" id="IPR000504">
    <property type="entry name" value="RRM_dom"/>
</dbReference>
<comment type="similarity">
    <text evidence="3">Belongs to the polyadenylate-binding protein type-1 family.</text>
</comment>
<evidence type="ECO:0000256" key="2">
    <source>
        <dbReference type="ARBA" id="ARBA00004496"/>
    </source>
</evidence>
<evidence type="ECO:0000256" key="9">
    <source>
        <dbReference type="PROSITE-ProRule" id="PRU00176"/>
    </source>
</evidence>
<keyword evidence="4" id="KW-0963">Cytoplasm</keyword>
<evidence type="ECO:0000256" key="7">
    <source>
        <dbReference type="ARBA" id="ARBA00023242"/>
    </source>
</evidence>
<feature type="domain" description="RRM" evidence="11">
    <location>
        <begin position="120"/>
        <end position="196"/>
    </location>
</feature>
<keyword evidence="7" id="KW-0539">Nucleus</keyword>
<keyword evidence="6 9" id="KW-0694">RNA-binding</keyword>
<sequence>MVKRPPRSTPPPPPPQPPRPPLPLLLPVMPAASPYVGDLDPEVTESELGDKFALIAPLHSVRVCRSIVTGESLCYGYVNFWSPSDASKAMACLNHTDLKGKSMRIMWSQKDPSLRKSGVANLFVKNLDPSISSAHLHSIFGKFGIVLSCKVAEENGKSKGFGYVQFDKEEAAMAAQTTLHDTMLEGKKLYVSKFVKDSERKAAAEVNFTNLYVNNLADNMTEDILKDTFSNFGEVSSVQIMKDNEGNSRGFGFVCFYSPDDAKNALANMNGVQLGSKTLFVGRAQKKSERTKMLKHAHKDMFDSHMGKLKASNLYVKNLSNSIDDQKLKEIFVTHGTITSARVMRYDNGMSKGFGFVSFSTPEEAKAALDELNGAVHEEGRPYMAIAQCKEDRLKEAQNNKKKLQNTSTLPLNPSSSGITYAQFQPLCFSLPTCPPSYAPVYQSFVSHLVEVWVFSILLQERIISKTSLHL</sequence>
<evidence type="ECO:0000259" key="11">
    <source>
        <dbReference type="PROSITE" id="PS50102"/>
    </source>
</evidence>
<dbReference type="GO" id="GO:0005634">
    <property type="term" value="C:nucleus"/>
    <property type="evidence" value="ECO:0007669"/>
    <property type="project" value="UniProtKB-SubCell"/>
</dbReference>
<comment type="caution">
    <text evidence="12">The sequence shown here is derived from an EMBL/GenBank/DDBJ whole genome shotgun (WGS) entry which is preliminary data.</text>
</comment>
<dbReference type="GO" id="GO:0005737">
    <property type="term" value="C:cytoplasm"/>
    <property type="evidence" value="ECO:0007669"/>
    <property type="project" value="UniProtKB-SubCell"/>
</dbReference>
<evidence type="ECO:0000256" key="6">
    <source>
        <dbReference type="ARBA" id="ARBA00022884"/>
    </source>
</evidence>
<feature type="domain" description="RRM" evidence="11">
    <location>
        <begin position="32"/>
        <end position="110"/>
    </location>
</feature>
<dbReference type="Gene3D" id="3.30.70.330">
    <property type="match status" value="4"/>
</dbReference>
<evidence type="ECO:0000313" key="13">
    <source>
        <dbReference type="Proteomes" id="UP001054252"/>
    </source>
</evidence>
<proteinExistence type="inferred from homology"/>
<evidence type="ECO:0000256" key="5">
    <source>
        <dbReference type="ARBA" id="ARBA00022737"/>
    </source>
</evidence>
<keyword evidence="5" id="KW-0677">Repeat</keyword>
<accession>A0AAV5KRC9</accession>
<comment type="subcellular location">
    <subcellularLocation>
        <location evidence="2">Cytoplasm</location>
    </subcellularLocation>
    <subcellularLocation>
        <location evidence="1">Nucleus</location>
    </subcellularLocation>
</comment>
<dbReference type="InterPro" id="IPR035979">
    <property type="entry name" value="RBD_domain_sf"/>
</dbReference>
<organism evidence="12 13">
    <name type="scientific">Rubroshorea leprosula</name>
    <dbReference type="NCBI Taxonomy" id="152421"/>
    <lineage>
        <taxon>Eukaryota</taxon>
        <taxon>Viridiplantae</taxon>
        <taxon>Streptophyta</taxon>
        <taxon>Embryophyta</taxon>
        <taxon>Tracheophyta</taxon>
        <taxon>Spermatophyta</taxon>
        <taxon>Magnoliopsida</taxon>
        <taxon>eudicotyledons</taxon>
        <taxon>Gunneridae</taxon>
        <taxon>Pentapetalae</taxon>
        <taxon>rosids</taxon>
        <taxon>malvids</taxon>
        <taxon>Malvales</taxon>
        <taxon>Dipterocarpaceae</taxon>
        <taxon>Rubroshorea</taxon>
    </lineage>
</organism>
<dbReference type="InterPro" id="IPR012677">
    <property type="entry name" value="Nucleotide-bd_a/b_plait_sf"/>
</dbReference>
<evidence type="ECO:0000256" key="8">
    <source>
        <dbReference type="ARBA" id="ARBA00054110"/>
    </source>
</evidence>
<evidence type="ECO:0000256" key="1">
    <source>
        <dbReference type="ARBA" id="ARBA00004123"/>
    </source>
</evidence>
<feature type="domain" description="RRM" evidence="11">
    <location>
        <begin position="209"/>
        <end position="286"/>
    </location>
</feature>